<dbReference type="eggNOG" id="arCOG03166">
    <property type="taxonomic scope" value="Archaea"/>
</dbReference>
<dbReference type="PANTHER" id="PTHR34704">
    <property type="entry name" value="ATPASE"/>
    <property type="match status" value="1"/>
</dbReference>
<dbReference type="SUPFAM" id="SSF52540">
    <property type="entry name" value="P-loop containing nucleoside triphosphate hydrolases"/>
    <property type="match status" value="1"/>
</dbReference>
<evidence type="ECO:0000313" key="2">
    <source>
        <dbReference type="Proteomes" id="UP000011602"/>
    </source>
</evidence>
<dbReference type="PATRIC" id="fig|1227499.3.peg.3806"/>
<name>L9WP81_9EURY</name>
<accession>L9WP81</accession>
<protein>
    <submittedName>
        <fullName evidence="1">ATPase</fullName>
    </submittedName>
</protein>
<evidence type="ECO:0000313" key="1">
    <source>
        <dbReference type="EMBL" id="ELY50996.1"/>
    </source>
</evidence>
<sequence>MLVLCGSSINTMGSEVLVHKSPLYGRQTGQIDLQPFSFRQAREAIDYDIADAIRSYSITGGTPMSLTLFEYERALTENATTEVLVPTAVLYNEPEFLLRTELRNPARYMSIRLVDAAVVHEALSVAVLSVSITRFREQPRRDHRVM</sequence>
<dbReference type="STRING" id="1227499.C493_18471"/>
<dbReference type="InterPro" id="IPR027417">
    <property type="entry name" value="P-loop_NTPase"/>
</dbReference>
<organism evidence="1 2">
    <name type="scientific">Natronolimnohabitans innermongolicus JCM 12255</name>
    <dbReference type="NCBI Taxonomy" id="1227499"/>
    <lineage>
        <taxon>Archaea</taxon>
        <taxon>Methanobacteriati</taxon>
        <taxon>Methanobacteriota</taxon>
        <taxon>Stenosarchaea group</taxon>
        <taxon>Halobacteria</taxon>
        <taxon>Halobacteriales</taxon>
        <taxon>Natrialbaceae</taxon>
        <taxon>Natronolimnohabitans</taxon>
    </lineage>
</organism>
<proteinExistence type="predicted"/>
<keyword evidence="2" id="KW-1185">Reference proteome</keyword>
<dbReference type="Proteomes" id="UP000011602">
    <property type="component" value="Unassembled WGS sequence"/>
</dbReference>
<gene>
    <name evidence="1" type="ORF">C493_18471</name>
</gene>
<dbReference type="PANTHER" id="PTHR34704:SF1">
    <property type="entry name" value="ATPASE"/>
    <property type="match status" value="1"/>
</dbReference>
<dbReference type="AlphaFoldDB" id="L9WP81"/>
<reference evidence="1 2" key="1">
    <citation type="journal article" date="2014" name="PLoS Genet.">
        <title>Phylogenetically driven sequencing of extremely halophilic archaea reveals strategies for static and dynamic osmo-response.</title>
        <authorList>
            <person name="Becker E.A."/>
            <person name="Seitzer P.M."/>
            <person name="Tritt A."/>
            <person name="Larsen D."/>
            <person name="Krusor M."/>
            <person name="Yao A.I."/>
            <person name="Wu D."/>
            <person name="Madern D."/>
            <person name="Eisen J.A."/>
            <person name="Darling A.E."/>
            <person name="Facciotti M.T."/>
        </authorList>
    </citation>
    <scope>NUCLEOTIDE SEQUENCE [LARGE SCALE GENOMIC DNA]</scope>
    <source>
        <strain evidence="1 2">JCM 12255</strain>
    </source>
</reference>
<dbReference type="EMBL" id="AOHZ01000084">
    <property type="protein sequence ID" value="ELY50996.1"/>
    <property type="molecule type" value="Genomic_DNA"/>
</dbReference>
<comment type="caution">
    <text evidence="1">The sequence shown here is derived from an EMBL/GenBank/DDBJ whole genome shotgun (WGS) entry which is preliminary data.</text>
</comment>